<feature type="region of interest" description="Disordered" evidence="1">
    <location>
        <begin position="131"/>
        <end position="180"/>
    </location>
</feature>
<evidence type="ECO:0000313" key="4">
    <source>
        <dbReference type="Proteomes" id="UP000245956"/>
    </source>
</evidence>
<keyword evidence="5" id="KW-1185">Reference proteome</keyword>
<reference evidence="2 5" key="4">
    <citation type="journal article" date="2024" name="Microbiol. Resour. Announc.">
        <title>Genome annotations for the ascomycete fungi Trichoderma harzianum, Trichoderma aggressivum, and Purpureocillium lilacinum.</title>
        <authorList>
            <person name="Beijen E.P.W."/>
            <person name="Ohm R.A."/>
        </authorList>
    </citation>
    <scope>NUCLEOTIDE SEQUENCE [LARGE SCALE GENOMIC DNA]</scope>
    <source>
        <strain evidence="2 5">CBS 150709</strain>
    </source>
</reference>
<comment type="caution">
    <text evidence="3">The sequence shown here is derived from an EMBL/GenBank/DDBJ whole genome shotgun (WGS) entry which is preliminary data.</text>
</comment>
<evidence type="ECO:0000313" key="5">
    <source>
        <dbReference type="Proteomes" id="UP001287286"/>
    </source>
</evidence>
<reference evidence="2" key="3">
    <citation type="submission" date="2023-11" db="EMBL/GenBank/DDBJ databases">
        <authorList>
            <person name="Beijen E."/>
            <person name="Ohm R.A."/>
        </authorList>
    </citation>
    <scope>NUCLEOTIDE SEQUENCE</scope>
    <source>
        <strain evidence="2">CBS 150709</strain>
    </source>
</reference>
<protein>
    <submittedName>
        <fullName evidence="3">Uncharacterized protein</fullName>
    </submittedName>
</protein>
<dbReference type="Proteomes" id="UP000245956">
    <property type="component" value="Unassembled WGS sequence"/>
</dbReference>
<accession>A0A2U3ELL1</accession>
<evidence type="ECO:0000313" key="3">
    <source>
        <dbReference type="EMBL" id="PWI75406.1"/>
    </source>
</evidence>
<gene>
    <name evidence="3" type="ORF">PCL_06064</name>
    <name evidence="2" type="ORF">Purlil1_9094</name>
</gene>
<dbReference type="EMBL" id="JAWRVI010000040">
    <property type="protein sequence ID" value="KAK4086478.1"/>
    <property type="molecule type" value="Genomic_DNA"/>
</dbReference>
<dbReference type="Proteomes" id="UP001287286">
    <property type="component" value="Unassembled WGS sequence"/>
</dbReference>
<evidence type="ECO:0000256" key="1">
    <source>
        <dbReference type="SAM" id="MobiDB-lite"/>
    </source>
</evidence>
<proteinExistence type="predicted"/>
<reference evidence="3 4" key="2">
    <citation type="journal article" date="2016" name="Front. Microbiol.">
        <title>Genome and transcriptome sequences reveal the specific parasitism of the nematophagous Purpureocillium lilacinum 36-1.</title>
        <authorList>
            <person name="Xie J."/>
            <person name="Li S."/>
            <person name="Mo C."/>
            <person name="Xiao X."/>
            <person name="Peng D."/>
            <person name="Wang G."/>
            <person name="Xiao Y."/>
        </authorList>
    </citation>
    <scope>NUCLEOTIDE SEQUENCE [LARGE SCALE GENOMIC DNA]</scope>
    <source>
        <strain evidence="3 4">36-1</strain>
    </source>
</reference>
<evidence type="ECO:0000313" key="2">
    <source>
        <dbReference type="EMBL" id="KAK4086478.1"/>
    </source>
</evidence>
<reference evidence="3" key="1">
    <citation type="submission" date="2015-05" db="EMBL/GenBank/DDBJ databases">
        <authorList>
            <person name="Wang D.B."/>
            <person name="Wang M."/>
        </authorList>
    </citation>
    <scope>NUCLEOTIDE SEQUENCE</scope>
    <source>
        <strain evidence="3">36-1</strain>
    </source>
</reference>
<organism evidence="3 4">
    <name type="scientific">Purpureocillium lilacinum</name>
    <name type="common">Paecilomyces lilacinus</name>
    <dbReference type="NCBI Taxonomy" id="33203"/>
    <lineage>
        <taxon>Eukaryota</taxon>
        <taxon>Fungi</taxon>
        <taxon>Dikarya</taxon>
        <taxon>Ascomycota</taxon>
        <taxon>Pezizomycotina</taxon>
        <taxon>Sordariomycetes</taxon>
        <taxon>Hypocreomycetidae</taxon>
        <taxon>Hypocreales</taxon>
        <taxon>Ophiocordycipitaceae</taxon>
        <taxon>Purpureocillium</taxon>
    </lineage>
</organism>
<sequence>MPVGARSHLVLPAGFTESGGDEYVLMLQRKLGRLALSSWTLRYSFKARKVRSGLERVWVSTARVGSLMASLVAPAMVAHQAHPEDFGTGPWGTCILRDGGVAACEYVLSMLLRFGRALSIQRHNGQGRWRPLSRCKRFKRPRNGANGRLEDVLAARPRPRMPPDKPAPASSRGLVVGEGA</sequence>
<name>A0A2U3ELL1_PURLI</name>
<dbReference type="AlphaFoldDB" id="A0A2U3ELL1"/>
<dbReference type="EMBL" id="LCWV01000002">
    <property type="protein sequence ID" value="PWI75406.1"/>
    <property type="molecule type" value="Genomic_DNA"/>
</dbReference>
<feature type="compositionally biased region" description="Basic residues" evidence="1">
    <location>
        <begin position="131"/>
        <end position="142"/>
    </location>
</feature>